<evidence type="ECO:0000313" key="7">
    <source>
        <dbReference type="Proteomes" id="UP000646827"/>
    </source>
</evidence>
<dbReference type="Gene3D" id="3.90.550.10">
    <property type="entry name" value="Spore Coat Polysaccharide Biosynthesis Protein SpsA, Chain A"/>
    <property type="match status" value="1"/>
</dbReference>
<evidence type="ECO:0000313" key="6">
    <source>
        <dbReference type="EMBL" id="KAG2219026.1"/>
    </source>
</evidence>
<keyword evidence="5" id="KW-0472">Membrane</keyword>
<keyword evidence="7" id="KW-1185">Reference proteome</keyword>
<feature type="active site" description="Nucleophile" evidence="3">
    <location>
        <position position="293"/>
    </location>
</feature>
<keyword evidence="5" id="KW-0812">Transmembrane</keyword>
<evidence type="ECO:0000256" key="2">
    <source>
        <dbReference type="ARBA" id="ARBA00022679"/>
    </source>
</evidence>
<gene>
    <name evidence="6" type="ORF">INT45_003917</name>
</gene>
<dbReference type="GO" id="GO:0000026">
    <property type="term" value="F:alpha-1,2-mannosyltransferase activity"/>
    <property type="evidence" value="ECO:0007669"/>
    <property type="project" value="TreeGrafter"/>
</dbReference>
<dbReference type="PANTHER" id="PTHR31121">
    <property type="entry name" value="ALPHA-1,2 MANNOSYLTRANSFERASE KTR1"/>
    <property type="match status" value="1"/>
</dbReference>
<dbReference type="Proteomes" id="UP000646827">
    <property type="component" value="Unassembled WGS sequence"/>
</dbReference>
<evidence type="ECO:0000256" key="5">
    <source>
        <dbReference type="SAM" id="Phobius"/>
    </source>
</evidence>
<protein>
    <submittedName>
        <fullName evidence="6">Uncharacterized protein</fullName>
    </submittedName>
</protein>
<dbReference type="GO" id="GO:0016020">
    <property type="term" value="C:membrane"/>
    <property type="evidence" value="ECO:0007669"/>
    <property type="project" value="InterPro"/>
</dbReference>
<reference evidence="6 7" key="1">
    <citation type="submission" date="2020-12" db="EMBL/GenBank/DDBJ databases">
        <title>Metabolic potential, ecology and presence of endohyphal bacteria is reflected in genomic diversity of Mucoromycotina.</title>
        <authorList>
            <person name="Muszewska A."/>
            <person name="Okrasinska A."/>
            <person name="Steczkiewicz K."/>
            <person name="Drgas O."/>
            <person name="Orlowska M."/>
            <person name="Perlinska-Lenart U."/>
            <person name="Aleksandrzak-Piekarczyk T."/>
            <person name="Szatraj K."/>
            <person name="Zielenkiewicz U."/>
            <person name="Pilsyk S."/>
            <person name="Malc E."/>
            <person name="Mieczkowski P."/>
            <person name="Kruszewska J.S."/>
            <person name="Biernat P."/>
            <person name="Pawlowska J."/>
        </authorList>
    </citation>
    <scope>NUCLEOTIDE SEQUENCE [LARGE SCALE GENOMIC DNA]</scope>
    <source>
        <strain evidence="6 7">CBS 142.35</strain>
    </source>
</reference>
<dbReference type="SUPFAM" id="SSF53448">
    <property type="entry name" value="Nucleotide-diphospho-sugar transferases"/>
    <property type="match status" value="1"/>
</dbReference>
<dbReference type="GO" id="GO:0006493">
    <property type="term" value="P:protein O-linked glycosylation"/>
    <property type="evidence" value="ECO:0007669"/>
    <property type="project" value="TreeGrafter"/>
</dbReference>
<evidence type="ECO:0000256" key="4">
    <source>
        <dbReference type="SAM" id="MobiDB-lite"/>
    </source>
</evidence>
<evidence type="ECO:0000256" key="3">
    <source>
        <dbReference type="PIRSR" id="PIRSR018153-1"/>
    </source>
</evidence>
<keyword evidence="2" id="KW-0808">Transferase</keyword>
<name>A0A8H7RXK7_9FUNG</name>
<feature type="compositionally biased region" description="Polar residues" evidence="4">
    <location>
        <begin position="52"/>
        <end position="63"/>
    </location>
</feature>
<organism evidence="6 7">
    <name type="scientific">Circinella minor</name>
    <dbReference type="NCBI Taxonomy" id="1195481"/>
    <lineage>
        <taxon>Eukaryota</taxon>
        <taxon>Fungi</taxon>
        <taxon>Fungi incertae sedis</taxon>
        <taxon>Mucoromycota</taxon>
        <taxon>Mucoromycotina</taxon>
        <taxon>Mucoromycetes</taxon>
        <taxon>Mucorales</taxon>
        <taxon>Lichtheimiaceae</taxon>
        <taxon>Circinella</taxon>
    </lineage>
</organism>
<dbReference type="OrthoDB" id="439943at2759"/>
<dbReference type="FunFam" id="3.90.550.10:FF:000051">
    <property type="entry name" value="Alpha-1,2-mannosyltransferase (Ktr4)"/>
    <property type="match status" value="1"/>
</dbReference>
<proteinExistence type="inferred from homology"/>
<keyword evidence="5" id="KW-1133">Transmembrane helix</keyword>
<evidence type="ECO:0000256" key="1">
    <source>
        <dbReference type="ARBA" id="ARBA00007677"/>
    </source>
</evidence>
<feature type="transmembrane region" description="Helical" evidence="5">
    <location>
        <begin position="12"/>
        <end position="31"/>
    </location>
</feature>
<dbReference type="GO" id="GO:0000032">
    <property type="term" value="P:cell wall mannoprotein biosynthetic process"/>
    <property type="evidence" value="ECO:0007669"/>
    <property type="project" value="TreeGrafter"/>
</dbReference>
<dbReference type="AlphaFoldDB" id="A0A8H7RXK7"/>
<dbReference type="PIRSF" id="PIRSF018153">
    <property type="entry name" value="Glyco_trans_15"/>
    <property type="match status" value="1"/>
</dbReference>
<dbReference type="InterPro" id="IPR029044">
    <property type="entry name" value="Nucleotide-diphossugar_trans"/>
</dbReference>
<comment type="similarity">
    <text evidence="1">Belongs to the glycosyltransferase 15 family.</text>
</comment>
<dbReference type="Pfam" id="PF01793">
    <property type="entry name" value="Glyco_transf_15"/>
    <property type="match status" value="1"/>
</dbReference>
<accession>A0A8H7RXK7</accession>
<dbReference type="PANTHER" id="PTHR31121:SF8">
    <property type="entry name" value="GLYCOLIPID 2-ALPHA-MANNOSYLTRANSFERASE-RELATED"/>
    <property type="match status" value="1"/>
</dbReference>
<dbReference type="GO" id="GO:0005794">
    <property type="term" value="C:Golgi apparatus"/>
    <property type="evidence" value="ECO:0007669"/>
    <property type="project" value="TreeGrafter"/>
</dbReference>
<sequence length="395" mass="46491">MNNWRVAGKQRLLLVVALGLLTISVLFFLPVSNLSSVSNQEQQQKELDVTSAPEQEQQKTSTIEPIEAPLASFEPDDPVRACFVILVRNRELDGIASTIRQIEERFNKKYQYPYIFLNDDDFTQEFKDTTSLLTTADTRYGKLDNQMWGYPSFINQTLAADNRAEMAKSGVPYAESESYRHMCRFQSGFFFRHPLLDEFDYYWRLEPDVDYHCDLSYDVFKFMRNNGKKYGFNIAFREFGATVPSLWQTVMDFERDRPEVVKHWPVREDSLWRFVTDDNGESYNLCHFWTNFEIASLDLWRSNDYLKFFNYLDQTGGFFYERWGDAPVHSIAASMMLRKEEFHFFNDIGYRHTAYTHCPVEPEFRSKCSCNPDDNFDYNPGLSCYSVFKKALEES</sequence>
<dbReference type="GO" id="GO:0006487">
    <property type="term" value="P:protein N-linked glycosylation"/>
    <property type="evidence" value="ECO:0007669"/>
    <property type="project" value="TreeGrafter"/>
</dbReference>
<dbReference type="InterPro" id="IPR002685">
    <property type="entry name" value="Glyco_trans_15"/>
</dbReference>
<dbReference type="EMBL" id="JAEPRB010000198">
    <property type="protein sequence ID" value="KAG2219026.1"/>
    <property type="molecule type" value="Genomic_DNA"/>
</dbReference>
<feature type="region of interest" description="Disordered" evidence="4">
    <location>
        <begin position="45"/>
        <end position="69"/>
    </location>
</feature>
<comment type="caution">
    <text evidence="6">The sequence shown here is derived from an EMBL/GenBank/DDBJ whole genome shotgun (WGS) entry which is preliminary data.</text>
</comment>